<dbReference type="Proteomes" id="UP000775213">
    <property type="component" value="Unassembled WGS sequence"/>
</dbReference>
<dbReference type="AlphaFoldDB" id="A0AAV7HNH7"/>
<accession>A0AAV7HNH7</accession>
<evidence type="ECO:0000313" key="1">
    <source>
        <dbReference type="EMBL" id="KAH0469809.1"/>
    </source>
</evidence>
<name>A0AAV7HNH7_DENCH</name>
<sequence length="131" mass="15156">MFFRLVVVALNEETNKCVIINCSSNFLKMAVICLVDPDFLNGKNYTHLFRYALYGISLSLNFSDLKIISYCGLSSLWILEDEILALVAPFEFALLNDEFSIIVLNSKHVLIMLVNDLDYYRVFFLSFILYE</sequence>
<dbReference type="EMBL" id="JAGFBR010000002">
    <property type="protein sequence ID" value="KAH0469809.1"/>
    <property type="molecule type" value="Genomic_DNA"/>
</dbReference>
<protein>
    <submittedName>
        <fullName evidence="1">Uncharacterized protein</fullName>
    </submittedName>
</protein>
<organism evidence="1 2">
    <name type="scientific">Dendrobium chrysotoxum</name>
    <name type="common">Orchid</name>
    <dbReference type="NCBI Taxonomy" id="161865"/>
    <lineage>
        <taxon>Eukaryota</taxon>
        <taxon>Viridiplantae</taxon>
        <taxon>Streptophyta</taxon>
        <taxon>Embryophyta</taxon>
        <taxon>Tracheophyta</taxon>
        <taxon>Spermatophyta</taxon>
        <taxon>Magnoliopsida</taxon>
        <taxon>Liliopsida</taxon>
        <taxon>Asparagales</taxon>
        <taxon>Orchidaceae</taxon>
        <taxon>Epidendroideae</taxon>
        <taxon>Malaxideae</taxon>
        <taxon>Dendrobiinae</taxon>
        <taxon>Dendrobium</taxon>
    </lineage>
</organism>
<proteinExistence type="predicted"/>
<comment type="caution">
    <text evidence="1">The sequence shown here is derived from an EMBL/GenBank/DDBJ whole genome shotgun (WGS) entry which is preliminary data.</text>
</comment>
<evidence type="ECO:0000313" key="2">
    <source>
        <dbReference type="Proteomes" id="UP000775213"/>
    </source>
</evidence>
<keyword evidence="2" id="KW-1185">Reference proteome</keyword>
<reference evidence="1 2" key="1">
    <citation type="journal article" date="2021" name="Hortic Res">
        <title>Chromosome-scale assembly of the Dendrobium chrysotoxum genome enhances the understanding of orchid evolution.</title>
        <authorList>
            <person name="Zhang Y."/>
            <person name="Zhang G.Q."/>
            <person name="Zhang D."/>
            <person name="Liu X.D."/>
            <person name="Xu X.Y."/>
            <person name="Sun W.H."/>
            <person name="Yu X."/>
            <person name="Zhu X."/>
            <person name="Wang Z.W."/>
            <person name="Zhao X."/>
            <person name="Zhong W.Y."/>
            <person name="Chen H."/>
            <person name="Yin W.L."/>
            <person name="Huang T."/>
            <person name="Niu S.C."/>
            <person name="Liu Z.J."/>
        </authorList>
    </citation>
    <scope>NUCLEOTIDE SEQUENCE [LARGE SCALE GENOMIC DNA]</scope>
    <source>
        <strain evidence="1">Lindl</strain>
    </source>
</reference>
<gene>
    <name evidence="1" type="ORF">IEQ34_001367</name>
</gene>